<dbReference type="InterPro" id="IPR019619">
    <property type="entry name" value="DUF2490"/>
</dbReference>
<evidence type="ECO:0000313" key="1">
    <source>
        <dbReference type="EMBL" id="RZS93421.1"/>
    </source>
</evidence>
<dbReference type="EMBL" id="SGXE01000002">
    <property type="protein sequence ID" value="RZS93421.1"/>
    <property type="molecule type" value="Genomic_DNA"/>
</dbReference>
<sequence length="225" mass="26224">MKQLLFLLCSLYFGTLLIHSQSDYNLGLLPKLTLTKPIASKTKLVHSIESRQIFYDNTSNPAQTYQYVLTDFTTLFSYKIGSSMSLNGGYLFRIRGNQIVHRSIQQFTVVQSLEGFRFGHRIATDQTFSNTTNPLFRLRYRATLEIPISGLRVDAQEFYIKVNNEYLGIYQDSSGDLELRLMPFLGYELNRNNKIETGLDYRIDNFIQGRSNQDFWWVLSWYTTL</sequence>
<dbReference type="Proteomes" id="UP000292262">
    <property type="component" value="Unassembled WGS sequence"/>
</dbReference>
<dbReference type="Pfam" id="PF10677">
    <property type="entry name" value="DUF2490"/>
    <property type="match status" value="1"/>
</dbReference>
<evidence type="ECO:0000313" key="2">
    <source>
        <dbReference type="Proteomes" id="UP000292262"/>
    </source>
</evidence>
<accession>A0A4Q7P0U3</accession>
<gene>
    <name evidence="1" type="ORF">EV197_1999</name>
</gene>
<reference evidence="1 2" key="1">
    <citation type="submission" date="2019-02" db="EMBL/GenBank/DDBJ databases">
        <title>Genomic Encyclopedia of Type Strains, Phase IV (KMG-IV): sequencing the most valuable type-strain genomes for metagenomic binning, comparative biology and taxonomic classification.</title>
        <authorList>
            <person name="Goeker M."/>
        </authorList>
    </citation>
    <scope>NUCLEOTIDE SEQUENCE [LARGE SCALE GENOMIC DNA]</scope>
    <source>
        <strain evidence="1 2">DSM 17196</strain>
    </source>
</reference>
<comment type="caution">
    <text evidence="1">The sequence shown here is derived from an EMBL/GenBank/DDBJ whole genome shotgun (WGS) entry which is preliminary data.</text>
</comment>
<protein>
    <submittedName>
        <fullName evidence="1">Uncharacterized protein DUF2490</fullName>
    </submittedName>
</protein>
<organism evidence="1 2">
    <name type="scientific">Aquimarina brevivitae</name>
    <dbReference type="NCBI Taxonomy" id="323412"/>
    <lineage>
        <taxon>Bacteria</taxon>
        <taxon>Pseudomonadati</taxon>
        <taxon>Bacteroidota</taxon>
        <taxon>Flavobacteriia</taxon>
        <taxon>Flavobacteriales</taxon>
        <taxon>Flavobacteriaceae</taxon>
        <taxon>Aquimarina</taxon>
    </lineage>
</organism>
<dbReference type="RefSeq" id="WP_130286555.1">
    <property type="nucleotide sequence ID" value="NZ_SGXE01000002.1"/>
</dbReference>
<dbReference type="OrthoDB" id="1121653at2"/>
<keyword evidence="2" id="KW-1185">Reference proteome</keyword>
<dbReference type="AlphaFoldDB" id="A0A4Q7P0U3"/>
<name>A0A4Q7P0U3_9FLAO</name>
<proteinExistence type="predicted"/>